<protein>
    <submittedName>
        <fullName evidence="6">60S acidic ribosomal protein P2-4</fullName>
    </submittedName>
</protein>
<reference evidence="7" key="2">
    <citation type="journal article" date="2017" name="J. Anim. Genet.">
        <title>Multiple reference genome sequences of hot pepper reveal the massive evolution of plant disease resistance genes by retroduplication.</title>
        <authorList>
            <person name="Kim S."/>
            <person name="Park J."/>
            <person name="Yeom S.-I."/>
            <person name="Kim Y.-M."/>
            <person name="Seo E."/>
            <person name="Kim K.-T."/>
            <person name="Kim M.-S."/>
            <person name="Lee J.M."/>
            <person name="Cheong K."/>
            <person name="Shin H.-S."/>
            <person name="Kim S.-B."/>
            <person name="Han K."/>
            <person name="Lee J."/>
            <person name="Park M."/>
            <person name="Lee H.-A."/>
            <person name="Lee H.-Y."/>
            <person name="Lee Y."/>
            <person name="Oh S."/>
            <person name="Lee J.H."/>
            <person name="Choi E."/>
            <person name="Choi E."/>
            <person name="Lee S.E."/>
            <person name="Jeon J."/>
            <person name="Kim H."/>
            <person name="Choi G."/>
            <person name="Song H."/>
            <person name="Lee J."/>
            <person name="Lee S.-C."/>
            <person name="Kwon J.-K."/>
            <person name="Lee H.-Y."/>
            <person name="Koo N."/>
            <person name="Hong Y."/>
            <person name="Kim R.W."/>
            <person name="Kang W.-H."/>
            <person name="Huh J.H."/>
            <person name="Kang B.-C."/>
            <person name="Yang T.-J."/>
            <person name="Lee Y.-H."/>
            <person name="Bennetzen J.L."/>
            <person name="Choi D."/>
        </authorList>
    </citation>
    <scope>NUCLEOTIDE SEQUENCE [LARGE SCALE GENOMIC DNA]</scope>
    <source>
        <strain evidence="7">cv. PBC81</strain>
    </source>
</reference>
<keyword evidence="4 6" id="KW-0689">Ribosomal protein</keyword>
<dbReference type="AlphaFoldDB" id="A0A2G2WLU8"/>
<dbReference type="InterPro" id="IPR044076">
    <property type="entry name" value="Ribosomal_P2"/>
</dbReference>
<evidence type="ECO:0000256" key="3">
    <source>
        <dbReference type="ARBA" id="ARBA00011266"/>
    </source>
</evidence>
<sequence length="93" mass="9976">MLAAVGAEGEDDRIQLLLSEFKGKDITELIASSKEKLASVPSGGVGNPAIASISKVEFLDVLSQIEGIDLDLYKDTVFPRVLEKVINCKDEIA</sequence>
<dbReference type="STRING" id="33114.A0A2G2WLU8"/>
<comment type="similarity">
    <text evidence="2">Belongs to the eukaryotic ribosomal protein P1/P2 family.</text>
</comment>
<evidence type="ECO:0000313" key="7">
    <source>
        <dbReference type="Proteomes" id="UP000224567"/>
    </source>
</evidence>
<dbReference type="OrthoDB" id="1227494at2759"/>
<dbReference type="GO" id="GO:0003735">
    <property type="term" value="F:structural constituent of ribosome"/>
    <property type="evidence" value="ECO:0007669"/>
    <property type="project" value="InterPro"/>
</dbReference>
<gene>
    <name evidence="6" type="ORF">CQW23_15307</name>
</gene>
<evidence type="ECO:0000256" key="1">
    <source>
        <dbReference type="ARBA" id="ARBA00003362"/>
    </source>
</evidence>
<dbReference type="GO" id="GO:0022625">
    <property type="term" value="C:cytosolic large ribosomal subunit"/>
    <property type="evidence" value="ECO:0007669"/>
    <property type="project" value="InterPro"/>
</dbReference>
<organism evidence="6 7">
    <name type="scientific">Capsicum baccatum</name>
    <name type="common">Peruvian pepper</name>
    <dbReference type="NCBI Taxonomy" id="33114"/>
    <lineage>
        <taxon>Eukaryota</taxon>
        <taxon>Viridiplantae</taxon>
        <taxon>Streptophyta</taxon>
        <taxon>Embryophyta</taxon>
        <taxon>Tracheophyta</taxon>
        <taxon>Spermatophyta</taxon>
        <taxon>Magnoliopsida</taxon>
        <taxon>eudicotyledons</taxon>
        <taxon>Gunneridae</taxon>
        <taxon>Pentapetalae</taxon>
        <taxon>asterids</taxon>
        <taxon>lamiids</taxon>
        <taxon>Solanales</taxon>
        <taxon>Solanaceae</taxon>
        <taxon>Solanoideae</taxon>
        <taxon>Capsiceae</taxon>
        <taxon>Capsicum</taxon>
    </lineage>
</organism>
<dbReference type="Proteomes" id="UP000224567">
    <property type="component" value="Unassembled WGS sequence"/>
</dbReference>
<dbReference type="Gene3D" id="1.10.10.1410">
    <property type="match status" value="1"/>
</dbReference>
<dbReference type="EMBL" id="MLFT02000006">
    <property type="protein sequence ID" value="PHT46149.1"/>
    <property type="molecule type" value="Genomic_DNA"/>
</dbReference>
<evidence type="ECO:0000256" key="2">
    <source>
        <dbReference type="ARBA" id="ARBA00005436"/>
    </source>
</evidence>
<keyword evidence="5" id="KW-0687">Ribonucleoprotein</keyword>
<comment type="function">
    <text evidence="1">Plays an important role in the elongation step of protein synthesis.</text>
</comment>
<proteinExistence type="inferred from homology"/>
<dbReference type="InterPro" id="IPR038716">
    <property type="entry name" value="P1/P2_N_sf"/>
</dbReference>
<evidence type="ECO:0000256" key="5">
    <source>
        <dbReference type="ARBA" id="ARBA00023274"/>
    </source>
</evidence>
<evidence type="ECO:0000256" key="4">
    <source>
        <dbReference type="ARBA" id="ARBA00022980"/>
    </source>
</evidence>
<dbReference type="PANTHER" id="PTHR21141">
    <property type="entry name" value="60S ACIDIC RIBOSOMAL PROTEIN FAMILY MEMBER"/>
    <property type="match status" value="1"/>
</dbReference>
<reference evidence="6 7" key="1">
    <citation type="journal article" date="2017" name="Genome Biol.">
        <title>New reference genome sequences of hot pepper reveal the massive evolution of plant disease-resistance genes by retroduplication.</title>
        <authorList>
            <person name="Kim S."/>
            <person name="Park J."/>
            <person name="Yeom S.I."/>
            <person name="Kim Y.M."/>
            <person name="Seo E."/>
            <person name="Kim K.T."/>
            <person name="Kim M.S."/>
            <person name="Lee J.M."/>
            <person name="Cheong K."/>
            <person name="Shin H.S."/>
            <person name="Kim S.B."/>
            <person name="Han K."/>
            <person name="Lee J."/>
            <person name="Park M."/>
            <person name="Lee H.A."/>
            <person name="Lee H.Y."/>
            <person name="Lee Y."/>
            <person name="Oh S."/>
            <person name="Lee J.H."/>
            <person name="Choi E."/>
            <person name="Choi E."/>
            <person name="Lee S.E."/>
            <person name="Jeon J."/>
            <person name="Kim H."/>
            <person name="Choi G."/>
            <person name="Song H."/>
            <person name="Lee J."/>
            <person name="Lee S.C."/>
            <person name="Kwon J.K."/>
            <person name="Lee H.Y."/>
            <person name="Koo N."/>
            <person name="Hong Y."/>
            <person name="Kim R.W."/>
            <person name="Kang W.H."/>
            <person name="Huh J.H."/>
            <person name="Kang B.C."/>
            <person name="Yang T.J."/>
            <person name="Lee Y.H."/>
            <person name="Bennetzen J.L."/>
            <person name="Choi D."/>
        </authorList>
    </citation>
    <scope>NUCLEOTIDE SEQUENCE [LARGE SCALE GENOMIC DNA]</scope>
    <source>
        <strain evidence="7">cv. PBC81</strain>
    </source>
</reference>
<evidence type="ECO:0000313" key="6">
    <source>
        <dbReference type="EMBL" id="PHT46149.1"/>
    </source>
</evidence>
<dbReference type="PANTHER" id="PTHR21141:SF5">
    <property type="entry name" value="LARGE RIBOSOMAL SUBUNIT PROTEIN P2"/>
    <property type="match status" value="1"/>
</dbReference>
<name>A0A2G2WLU8_CAPBA</name>
<comment type="subunit">
    <text evidence="3">P1 and P2 exist as dimers at the large ribosomal subunit.</text>
</comment>
<accession>A0A2G2WLU8</accession>
<comment type="caution">
    <text evidence="6">The sequence shown here is derived from an EMBL/GenBank/DDBJ whole genome shotgun (WGS) entry which is preliminary data.</text>
</comment>
<dbReference type="GO" id="GO:0002182">
    <property type="term" value="P:cytoplasmic translational elongation"/>
    <property type="evidence" value="ECO:0007669"/>
    <property type="project" value="InterPro"/>
</dbReference>
<keyword evidence="7" id="KW-1185">Reference proteome</keyword>
<dbReference type="Pfam" id="PF00428">
    <property type="entry name" value="Ribosomal_60s"/>
    <property type="match status" value="1"/>
</dbReference>